<dbReference type="Pfam" id="PF01475">
    <property type="entry name" value="FUR"/>
    <property type="match status" value="1"/>
</dbReference>
<dbReference type="Gene3D" id="1.10.10.10">
    <property type="entry name" value="Winged helix-like DNA-binding domain superfamily/Winged helix DNA-binding domain"/>
    <property type="match status" value="1"/>
</dbReference>
<comment type="caution">
    <text evidence="2">The sequence shown here is derived from an EMBL/GenBank/DDBJ whole genome shotgun (WGS) entry which is preliminary data.</text>
</comment>
<proteinExistence type="predicted"/>
<evidence type="ECO:0000313" key="3">
    <source>
        <dbReference type="Proteomes" id="UP000052237"/>
    </source>
</evidence>
<name>A0A0S4SDI4_CAMHY</name>
<dbReference type="SUPFAM" id="SSF46785">
    <property type="entry name" value="Winged helix' DNA-binding domain"/>
    <property type="match status" value="1"/>
</dbReference>
<keyword evidence="1" id="KW-0479">Metal-binding</keyword>
<reference evidence="2 3" key="1">
    <citation type="submission" date="2015-11" db="EMBL/GenBank/DDBJ databases">
        <authorList>
            <consortium name="Pathogen Informatics"/>
        </authorList>
    </citation>
    <scope>NUCLEOTIDE SEQUENCE [LARGE SCALE GENOMIC DNA]</scope>
    <source>
        <strain evidence="2 3">006A-0059</strain>
    </source>
</reference>
<feature type="binding site" evidence="1">
    <location>
        <position position="84"/>
    </location>
    <ligand>
        <name>Zn(2+)</name>
        <dbReference type="ChEBI" id="CHEBI:29105"/>
    </ligand>
</feature>
<comment type="cofactor">
    <cofactor evidence="1">
        <name>Zn(2+)</name>
        <dbReference type="ChEBI" id="CHEBI:29105"/>
    </cofactor>
    <text evidence="1">Binds 1 zinc ion per subunit.</text>
</comment>
<dbReference type="Proteomes" id="UP000052237">
    <property type="component" value="Unassembled WGS sequence"/>
</dbReference>
<accession>A0A0S4SDI4</accession>
<gene>
    <name evidence="2" type="ORF">ERS686654_00993</name>
</gene>
<organism evidence="2 3">
    <name type="scientific">Campylobacter hyointestinalis subsp. hyointestinalis</name>
    <dbReference type="NCBI Taxonomy" id="91352"/>
    <lineage>
        <taxon>Bacteria</taxon>
        <taxon>Pseudomonadati</taxon>
        <taxon>Campylobacterota</taxon>
        <taxon>Epsilonproteobacteria</taxon>
        <taxon>Campylobacterales</taxon>
        <taxon>Campylobacteraceae</taxon>
        <taxon>Campylobacter</taxon>
    </lineage>
</organism>
<dbReference type="AlphaFoldDB" id="A0A0S4SDI4"/>
<evidence type="ECO:0000256" key="1">
    <source>
        <dbReference type="PIRSR" id="PIRSR602481-1"/>
    </source>
</evidence>
<protein>
    <submittedName>
        <fullName evidence="2">Zinc uptake regulation protein</fullName>
    </submittedName>
</protein>
<dbReference type="InterPro" id="IPR036390">
    <property type="entry name" value="WH_DNA-bd_sf"/>
</dbReference>
<dbReference type="InterPro" id="IPR002481">
    <property type="entry name" value="FUR"/>
</dbReference>
<evidence type="ECO:0000313" key="2">
    <source>
        <dbReference type="EMBL" id="CUU78670.1"/>
    </source>
</evidence>
<dbReference type="GO" id="GO:0046872">
    <property type="term" value="F:metal ion binding"/>
    <property type="evidence" value="ECO:0007669"/>
    <property type="project" value="UniProtKB-KW"/>
</dbReference>
<dbReference type="InterPro" id="IPR036388">
    <property type="entry name" value="WH-like_DNA-bd_sf"/>
</dbReference>
<dbReference type="EMBL" id="FAVB01000002">
    <property type="protein sequence ID" value="CUU78670.1"/>
    <property type="molecule type" value="Genomic_DNA"/>
</dbReference>
<dbReference type="RefSeq" id="WP_059429337.1">
    <property type="nucleotide sequence ID" value="NZ_FAVB01000002.1"/>
</dbReference>
<dbReference type="GO" id="GO:0003700">
    <property type="term" value="F:DNA-binding transcription factor activity"/>
    <property type="evidence" value="ECO:0007669"/>
    <property type="project" value="InterPro"/>
</dbReference>
<feature type="binding site" evidence="1">
    <location>
        <position position="87"/>
    </location>
    <ligand>
        <name>Zn(2+)</name>
        <dbReference type="ChEBI" id="CHEBI:29105"/>
    </ligand>
</feature>
<keyword evidence="1" id="KW-0862">Zinc</keyword>
<keyword evidence="3" id="KW-1185">Reference proteome</keyword>
<sequence length="116" mass="13144">MDGTSFLKEQGITRTPLRISIIEILQNASKPISYDEFLAKIKANKTTIYRNLDLLLSKNLIIKSEIEHKSFYELSGHAKAYFVCETCHKMEEIEVPILPGKNIKSAVIKGVCENCK</sequence>